<dbReference type="Pfam" id="PF00717">
    <property type="entry name" value="Peptidase_S24"/>
    <property type="match status" value="1"/>
</dbReference>
<evidence type="ECO:0000256" key="7">
    <source>
        <dbReference type="RuleBase" id="RU003991"/>
    </source>
</evidence>
<dbReference type="GO" id="GO:0003677">
    <property type="term" value="F:DNA binding"/>
    <property type="evidence" value="ECO:0007669"/>
    <property type="project" value="InterPro"/>
</dbReference>
<dbReference type="Gene3D" id="3.40.50.300">
    <property type="entry name" value="P-loop containing nucleotide triphosphate hydrolases"/>
    <property type="match status" value="1"/>
</dbReference>
<dbReference type="Gene3D" id="2.10.109.10">
    <property type="entry name" value="Umud Fragment, subunit A"/>
    <property type="match status" value="1"/>
</dbReference>
<keyword evidence="6" id="KW-0742">SOS response</keyword>
<dbReference type="SUPFAM" id="SSF51306">
    <property type="entry name" value="LexA/Signal peptidase"/>
    <property type="match status" value="1"/>
</dbReference>
<evidence type="ECO:0000313" key="10">
    <source>
        <dbReference type="Proteomes" id="UP000623681"/>
    </source>
</evidence>
<dbReference type="RefSeq" id="WP_202769460.1">
    <property type="nucleotide sequence ID" value="NZ_JAESWA010000029.1"/>
</dbReference>
<gene>
    <name evidence="9" type="ORF">JK634_19605</name>
</gene>
<proteinExistence type="inferred from homology"/>
<dbReference type="GO" id="GO:0009432">
    <property type="term" value="P:SOS response"/>
    <property type="evidence" value="ECO:0007669"/>
    <property type="project" value="UniProtKB-KW"/>
</dbReference>
<dbReference type="GO" id="GO:0006355">
    <property type="term" value="P:regulation of DNA-templated transcription"/>
    <property type="evidence" value="ECO:0007669"/>
    <property type="project" value="InterPro"/>
</dbReference>
<dbReference type="InterPro" id="IPR015927">
    <property type="entry name" value="Peptidase_S24_S26A/B/C"/>
</dbReference>
<organism evidence="9 10">
    <name type="scientific">Clostridium paridis</name>
    <dbReference type="NCBI Taxonomy" id="2803863"/>
    <lineage>
        <taxon>Bacteria</taxon>
        <taxon>Bacillati</taxon>
        <taxon>Bacillota</taxon>
        <taxon>Clostridia</taxon>
        <taxon>Eubacteriales</taxon>
        <taxon>Clostridiaceae</taxon>
        <taxon>Clostridium</taxon>
    </lineage>
</organism>
<reference evidence="9" key="1">
    <citation type="submission" date="2021-01" db="EMBL/GenBank/DDBJ databases">
        <title>Genome public.</title>
        <authorList>
            <person name="Liu C."/>
            <person name="Sun Q."/>
        </authorList>
    </citation>
    <scope>NUCLEOTIDE SEQUENCE</scope>
    <source>
        <strain evidence="9">YIM B02565</strain>
    </source>
</reference>
<evidence type="ECO:0000313" key="9">
    <source>
        <dbReference type="EMBL" id="MBL4933998.1"/>
    </source>
</evidence>
<dbReference type="InterPro" id="IPR050077">
    <property type="entry name" value="LexA_repressor"/>
</dbReference>
<comment type="caution">
    <text evidence="9">The sequence shown here is derived from an EMBL/GenBank/DDBJ whole genome shotgun (WGS) entry which is preliminary data.</text>
</comment>
<keyword evidence="2" id="KW-0227">DNA damage</keyword>
<evidence type="ECO:0000256" key="4">
    <source>
        <dbReference type="ARBA" id="ARBA00022813"/>
    </source>
</evidence>
<protein>
    <submittedName>
        <fullName evidence="9">LexA family transcriptional regulator</fullName>
    </submittedName>
</protein>
<dbReference type="AlphaFoldDB" id="A0A937FIU9"/>
<dbReference type="GO" id="GO:0006281">
    <property type="term" value="P:DNA repair"/>
    <property type="evidence" value="ECO:0007669"/>
    <property type="project" value="UniProtKB-KW"/>
</dbReference>
<dbReference type="EMBL" id="JAESWA010000029">
    <property type="protein sequence ID" value="MBL4933998.1"/>
    <property type="molecule type" value="Genomic_DNA"/>
</dbReference>
<dbReference type="PANTHER" id="PTHR33516">
    <property type="entry name" value="LEXA REPRESSOR"/>
    <property type="match status" value="1"/>
</dbReference>
<evidence type="ECO:0000256" key="2">
    <source>
        <dbReference type="ARBA" id="ARBA00022763"/>
    </source>
</evidence>
<evidence type="ECO:0000256" key="3">
    <source>
        <dbReference type="ARBA" id="ARBA00022801"/>
    </source>
</evidence>
<evidence type="ECO:0000256" key="5">
    <source>
        <dbReference type="ARBA" id="ARBA00023204"/>
    </source>
</evidence>
<dbReference type="CDD" id="cd06529">
    <property type="entry name" value="S24_LexA-like"/>
    <property type="match status" value="1"/>
</dbReference>
<dbReference type="InterPro" id="IPR006197">
    <property type="entry name" value="Peptidase_S24_LexA"/>
</dbReference>
<dbReference type="SUPFAM" id="SSF52540">
    <property type="entry name" value="P-loop containing nucleoside triphosphate hydrolases"/>
    <property type="match status" value="1"/>
</dbReference>
<comment type="similarity">
    <text evidence="1 7">Belongs to the peptidase S24 family.</text>
</comment>
<dbReference type="InterPro" id="IPR036286">
    <property type="entry name" value="LexA/Signal_pep-like_sf"/>
</dbReference>
<dbReference type="InterPro" id="IPR039418">
    <property type="entry name" value="LexA-like"/>
</dbReference>
<dbReference type="InterPro" id="IPR027417">
    <property type="entry name" value="P-loop_NTPase"/>
</dbReference>
<keyword evidence="3 7" id="KW-0378">Hydrolase</keyword>
<accession>A0A937FIU9</accession>
<dbReference type="Proteomes" id="UP000623681">
    <property type="component" value="Unassembled WGS sequence"/>
</dbReference>
<dbReference type="GO" id="GO:0016787">
    <property type="term" value="F:hydrolase activity"/>
    <property type="evidence" value="ECO:0007669"/>
    <property type="project" value="UniProtKB-KW"/>
</dbReference>
<keyword evidence="5" id="KW-0234">DNA repair</keyword>
<feature type="domain" description="Peptidase S24/S26A/S26B/S26C" evidence="8">
    <location>
        <begin position="344"/>
        <end position="459"/>
    </location>
</feature>
<dbReference type="PRINTS" id="PR00726">
    <property type="entry name" value="LEXASERPTASE"/>
</dbReference>
<name>A0A937FIU9_9CLOT</name>
<evidence type="ECO:0000259" key="8">
    <source>
        <dbReference type="Pfam" id="PF00717"/>
    </source>
</evidence>
<keyword evidence="10" id="KW-1185">Reference proteome</keyword>
<evidence type="ECO:0000256" key="1">
    <source>
        <dbReference type="ARBA" id="ARBA00007484"/>
    </source>
</evidence>
<sequence length="466" mass="54319">MNLNKSQSRFVNSKSLGYQFLKGKKLTGKTTAAIYRVVNIENNYRLFPDEKIIYIISEKNLKDKVQELYQDVKSEIENKYFSLFSYFNKGVEVAALEDIITSFAQGFLRDKMISLKYASFEEEENLIKSIYEDKKSEYKKSKFIQNVDYKFLKDEFTWIKSNGFSKVEYLEARRKGREGRIGKGSKTREAIYDLLSSYNENLAQSGLMDRYDEVNYAHEYSKKTKGIYTHIVLDNCKGLSLKEINFIDSLLTPQEYSSIVYILGEEKMVINPFKNIKSKTFRFNEQFKTFYNEWNPIEHYEFIDINKGVKRKFFKDTSINTHEIVEKNDKSEYTYKENDIKEFPLFSNIAAGEPILMNEEVEEMIYLPKEWIKNSNEVFFLRVKGDSMENANIFHGDIVAINKRSMADHNEIVAIDIEGSATLKRLKLNGEVPVLMPENDKYDPIYLAGKETNILGVAIGIIKKNG</sequence>
<dbReference type="PANTHER" id="PTHR33516:SF2">
    <property type="entry name" value="LEXA REPRESSOR-RELATED"/>
    <property type="match status" value="1"/>
</dbReference>
<keyword evidence="4 7" id="KW-0068">Autocatalytic cleavage</keyword>
<evidence type="ECO:0000256" key="6">
    <source>
        <dbReference type="ARBA" id="ARBA00023236"/>
    </source>
</evidence>